<feature type="transmembrane region" description="Helical" evidence="1">
    <location>
        <begin position="384"/>
        <end position="408"/>
    </location>
</feature>
<feature type="transmembrane region" description="Helical" evidence="1">
    <location>
        <begin position="187"/>
        <end position="207"/>
    </location>
</feature>
<evidence type="ECO:0000313" key="2">
    <source>
        <dbReference type="EMBL" id="AHI27825.1"/>
    </source>
</evidence>
<evidence type="ECO:0008006" key="4">
    <source>
        <dbReference type="Google" id="ProtNLM"/>
    </source>
</evidence>
<dbReference type="EMBL" id="CP007151">
    <property type="protein sequence ID" value="AHI27825.1"/>
    <property type="molecule type" value="Genomic_DNA"/>
</dbReference>
<proteinExistence type="predicted"/>
<name>W5YFQ2_9GAMM</name>
<keyword evidence="1" id="KW-0472">Membrane</keyword>
<keyword evidence="1" id="KW-0812">Transmembrane</keyword>
<dbReference type="STRING" id="1420916.AU14_01640"/>
<sequence>MQHPESGFHLFDITLLSLPLMAALVGWFTNWLAIQMSFYPVQFIGVGSFGWQGVIPRKAEKMAHICIDRTLQQFGDLQSVYQQLEPQRIVEQVISQVTPRLDEYIDEVMYEIQPVLWDNLPLFLKRRVYQWAREQLPARVEELVEDFGDDLDDLVDLKALLSRELRQHPDLMNRIFQQAGAVELRSVINRGAIIGGILGAALIPLWTRYPEPWLLPVGGFAIGFITNWLAINLIFAPLQPRRILFWKIQGLFLRRQPEISDVWARLVAEELITVEKVADAMLNGARGDRTRAIIQKHLRPLLDNSAVMKLTAQVTVGMTGYTELKKVMNQKAVLATRDVFSDPAFNRERAPIVAGVLAEQMRALGPREFQDILRPAFREEEFRLMLVGGAFGALAGLAQFVSLVALNIRIPI</sequence>
<dbReference type="AlphaFoldDB" id="W5YFQ2"/>
<keyword evidence="3" id="KW-1185">Reference proteome</keyword>
<dbReference type="PANTHER" id="PTHR35791">
    <property type="entry name" value="UPF0754 MEMBRANE PROTEIN YHEB"/>
    <property type="match status" value="1"/>
</dbReference>
<dbReference type="PANTHER" id="PTHR35791:SF1">
    <property type="entry name" value="UPF0754 MEMBRANE PROTEIN YHEB"/>
    <property type="match status" value="1"/>
</dbReference>
<keyword evidence="1" id="KW-1133">Transmembrane helix</keyword>
<feature type="transmembrane region" description="Helical" evidence="1">
    <location>
        <begin position="34"/>
        <end position="55"/>
    </location>
</feature>
<feature type="transmembrane region" description="Helical" evidence="1">
    <location>
        <begin position="7"/>
        <end position="28"/>
    </location>
</feature>
<evidence type="ECO:0000313" key="3">
    <source>
        <dbReference type="Proteomes" id="UP000061489"/>
    </source>
</evidence>
<accession>W5YFQ2</accession>
<gene>
    <name evidence="2" type="ORF">AU14_01640</name>
</gene>
<dbReference type="KEGG" id="msx:AU14_01640"/>
<evidence type="ECO:0000256" key="1">
    <source>
        <dbReference type="SAM" id="Phobius"/>
    </source>
</evidence>
<dbReference type="HOGENOM" id="CLU_028773_0_0_6"/>
<protein>
    <recommendedName>
        <fullName evidence="4">DUF445 domain-containing protein</fullName>
    </recommendedName>
</protein>
<reference evidence="2 3" key="1">
    <citation type="journal article" date="2014" name="Genome Announc.">
        <title>Draft Genome Sequences of Marinobacter similis A3d10T and Marinobacter salarius R9SW1T.</title>
        <authorList>
            <person name="Ivanova E.P."/>
            <person name="Ng H.J."/>
            <person name="Webb H.K."/>
            <person name="Feng G."/>
            <person name="Oshima K."/>
            <person name="Hattori M."/>
            <person name="Ohkuma M."/>
            <person name="Sergeev A.F."/>
            <person name="Mikhailov V.V."/>
            <person name="Crawford R.J."/>
            <person name="Sawabe T."/>
        </authorList>
    </citation>
    <scope>NUCLEOTIDE SEQUENCE [LARGE SCALE GENOMIC DNA]</scope>
    <source>
        <strain evidence="2 3">A3d10</strain>
    </source>
</reference>
<dbReference type="Proteomes" id="UP000061489">
    <property type="component" value="Chromosome"/>
</dbReference>
<feature type="transmembrane region" description="Helical" evidence="1">
    <location>
        <begin position="213"/>
        <end position="235"/>
    </location>
</feature>
<organism evidence="2 3">
    <name type="scientific">Marinobacter similis</name>
    <dbReference type="NCBI Taxonomy" id="1420916"/>
    <lineage>
        <taxon>Bacteria</taxon>
        <taxon>Pseudomonadati</taxon>
        <taxon>Pseudomonadota</taxon>
        <taxon>Gammaproteobacteria</taxon>
        <taxon>Pseudomonadales</taxon>
        <taxon>Marinobacteraceae</taxon>
        <taxon>Marinobacter</taxon>
    </lineage>
</organism>